<reference evidence="1 2" key="1">
    <citation type="journal article" date="2015" name="PLoS ONE">
        <title>Investigation of a Large Collection of Pseudomonas aeruginosa Bacteriophages Collected from a Single Environmental Source in Abidjan, Cote d'Ivoire.</title>
        <authorList>
            <person name="Essoh C."/>
            <person name="Latino L."/>
            <person name="Midoux C."/>
            <person name="Blouin Y."/>
            <person name="Loukou G."/>
            <person name="Nguetta S.P."/>
            <person name="Lathro S."/>
            <person name="Cablanmian A."/>
            <person name="Kouassi A.K."/>
            <person name="Vergnaud G."/>
            <person name="Pourcel C."/>
        </authorList>
    </citation>
    <scope>NUCLEOTIDE SEQUENCE [LARGE SCALE GENOMIC DNA]</scope>
    <source>
        <strain evidence="1">Ab05</strain>
    </source>
</reference>
<dbReference type="OrthoDB" id="15662at10239"/>
<protein>
    <submittedName>
        <fullName evidence="1">Putative tail fiber protein</fullName>
    </submittedName>
</protein>
<dbReference type="KEGG" id="vg:23680612"/>
<dbReference type="GeneID" id="23680612"/>
<dbReference type="RefSeq" id="YP_009125710.1">
    <property type="nucleotide sequence ID" value="NC_026602.1"/>
</dbReference>
<evidence type="ECO:0000313" key="2">
    <source>
        <dbReference type="Proteomes" id="UP000030229"/>
    </source>
</evidence>
<accession>A0A0A1IU90</accession>
<dbReference type="EMBL" id="LN610574">
    <property type="protein sequence ID" value="CEF89273.1"/>
    <property type="molecule type" value="Genomic_DNA"/>
</dbReference>
<organism evidence="1 2">
    <name type="scientific">Pseudomonas phage vB_PaeP_PAO1_Ab05</name>
    <dbReference type="NCBI Taxonomy" id="1548902"/>
    <lineage>
        <taxon>Viruses</taxon>
        <taxon>Duplodnaviria</taxon>
        <taxon>Heunggongvirae</taxon>
        <taxon>Uroviricota</taxon>
        <taxon>Caudoviricetes</taxon>
        <taxon>Autographivirales</taxon>
        <taxon>Autoscriptoviridae</taxon>
        <taxon>Krylovirinae</taxon>
        <taxon>Phikmvvirus</taxon>
        <taxon>Phikmvvirus Ab05</taxon>
    </lineage>
</organism>
<keyword evidence="2" id="KW-1185">Reference proteome</keyword>
<name>A0A0A1IU90_9CAUD</name>
<evidence type="ECO:0000313" key="1">
    <source>
        <dbReference type="EMBL" id="CEF89273.1"/>
    </source>
</evidence>
<dbReference type="Proteomes" id="UP000030229">
    <property type="component" value="Segment"/>
</dbReference>
<proteinExistence type="predicted"/>
<gene>
    <name evidence="1" type="primary">ORF12</name>
</gene>
<sequence>MTNVNTTTTETTTAATLGAKLIKKPATVEDFRNNVVFHHTALAKLTEVYNESVLALQTAERLSSLVAGDVITFDHGKGEKAEVLSGEVISVVAGVYQVLVRFSDSAPAKLLDVKASAIRAVQAPANPAECLDEALAQGE</sequence>